<dbReference type="AlphaFoldDB" id="A0A8T0EGF8"/>
<protein>
    <submittedName>
        <fullName evidence="1">Uncharacterized protein</fullName>
    </submittedName>
</protein>
<reference evidence="1" key="1">
    <citation type="journal article" date="2020" name="bioRxiv">
        <title>Chromosome-level reference genome of the European wasp spider Argiope bruennichi: a resource for studies on range expansion and evolutionary adaptation.</title>
        <authorList>
            <person name="Sheffer M.M."/>
            <person name="Hoppe A."/>
            <person name="Krehenwinkel H."/>
            <person name="Uhl G."/>
            <person name="Kuss A.W."/>
            <person name="Jensen L."/>
            <person name="Jensen C."/>
            <person name="Gillespie R.G."/>
            <person name="Hoff K.J."/>
            <person name="Prost S."/>
        </authorList>
    </citation>
    <scope>NUCLEOTIDE SEQUENCE</scope>
</reference>
<organism evidence="1 2">
    <name type="scientific">Argiope bruennichi</name>
    <name type="common">Wasp spider</name>
    <name type="synonym">Aranea bruennichi</name>
    <dbReference type="NCBI Taxonomy" id="94029"/>
    <lineage>
        <taxon>Eukaryota</taxon>
        <taxon>Metazoa</taxon>
        <taxon>Ecdysozoa</taxon>
        <taxon>Arthropoda</taxon>
        <taxon>Chelicerata</taxon>
        <taxon>Arachnida</taxon>
        <taxon>Araneae</taxon>
        <taxon>Araneomorphae</taxon>
        <taxon>Entelegynae</taxon>
        <taxon>Araneoidea</taxon>
        <taxon>Araneidae</taxon>
        <taxon>Argiope</taxon>
    </lineage>
</organism>
<name>A0A8T0EGF8_ARGBR</name>
<dbReference type="EMBL" id="JABXBU010002228">
    <property type="protein sequence ID" value="KAF8771693.1"/>
    <property type="molecule type" value="Genomic_DNA"/>
</dbReference>
<reference evidence="1" key="2">
    <citation type="submission" date="2020-06" db="EMBL/GenBank/DDBJ databases">
        <authorList>
            <person name="Sheffer M."/>
        </authorList>
    </citation>
    <scope>NUCLEOTIDE SEQUENCE</scope>
</reference>
<evidence type="ECO:0000313" key="1">
    <source>
        <dbReference type="EMBL" id="KAF8771693.1"/>
    </source>
</evidence>
<accession>A0A8T0EGF8</accession>
<evidence type="ECO:0000313" key="2">
    <source>
        <dbReference type="Proteomes" id="UP000807504"/>
    </source>
</evidence>
<sequence>MNSCHKTAADKTADYYRRQHEKELKRASDASDNLIAQGKCLHSAALDCRIGFVAEASRYELILDYACTKADSYYESFRNCLGYAVNESNCHKQYQEIMKDRKTLQESERVDE</sequence>
<dbReference type="Proteomes" id="UP000807504">
    <property type="component" value="Unassembled WGS sequence"/>
</dbReference>
<gene>
    <name evidence="1" type="ORF">HNY73_019073</name>
</gene>
<comment type="caution">
    <text evidence="1">The sequence shown here is derived from an EMBL/GenBank/DDBJ whole genome shotgun (WGS) entry which is preliminary data.</text>
</comment>
<proteinExistence type="predicted"/>
<keyword evidence="2" id="KW-1185">Reference proteome</keyword>